<evidence type="ECO:0000256" key="2">
    <source>
        <dbReference type="SAM" id="SignalP"/>
    </source>
</evidence>
<dbReference type="Proteomes" id="UP000784294">
    <property type="component" value="Unassembled WGS sequence"/>
</dbReference>
<protein>
    <submittedName>
        <fullName evidence="3">Uncharacterized protein</fullName>
    </submittedName>
</protein>
<keyword evidence="2" id="KW-0732">Signal</keyword>
<feature type="compositionally biased region" description="Polar residues" evidence="1">
    <location>
        <begin position="122"/>
        <end position="132"/>
    </location>
</feature>
<keyword evidence="4" id="KW-1185">Reference proteome</keyword>
<comment type="caution">
    <text evidence="3">The sequence shown here is derived from an EMBL/GenBank/DDBJ whole genome shotgun (WGS) entry which is preliminary data.</text>
</comment>
<dbReference type="AlphaFoldDB" id="A0A3S5CS26"/>
<feature type="region of interest" description="Disordered" evidence="1">
    <location>
        <begin position="112"/>
        <end position="132"/>
    </location>
</feature>
<feature type="non-terminal residue" evidence="3">
    <location>
        <position position="181"/>
    </location>
</feature>
<evidence type="ECO:0000256" key="1">
    <source>
        <dbReference type="SAM" id="MobiDB-lite"/>
    </source>
</evidence>
<proteinExistence type="predicted"/>
<sequence>MLGIPLTLIFASAFVSLCMRRVRRDRDHFICSHFQVPSSRCQATPQSGLAELFENEAVCRLDFPAVVASEAVNSTCLLPIDGEATDGAASSPLTQPRLRLKTRPVSLILAADGAGSTRDAESQAQPEPASTNRVAISASRFQANQAASLSPLPSDSASETGPACARLEGRSVGQNLSCLPM</sequence>
<feature type="signal peptide" evidence="2">
    <location>
        <begin position="1"/>
        <end position="24"/>
    </location>
</feature>
<gene>
    <name evidence="3" type="ORF">PXEA_LOCUS25309</name>
</gene>
<accession>A0A3S5CS26</accession>
<evidence type="ECO:0000313" key="4">
    <source>
        <dbReference type="Proteomes" id="UP000784294"/>
    </source>
</evidence>
<evidence type="ECO:0000313" key="3">
    <source>
        <dbReference type="EMBL" id="VEL31869.1"/>
    </source>
</evidence>
<dbReference type="EMBL" id="CAAALY010127435">
    <property type="protein sequence ID" value="VEL31869.1"/>
    <property type="molecule type" value="Genomic_DNA"/>
</dbReference>
<name>A0A3S5CS26_9PLAT</name>
<organism evidence="3 4">
    <name type="scientific">Protopolystoma xenopodis</name>
    <dbReference type="NCBI Taxonomy" id="117903"/>
    <lineage>
        <taxon>Eukaryota</taxon>
        <taxon>Metazoa</taxon>
        <taxon>Spiralia</taxon>
        <taxon>Lophotrochozoa</taxon>
        <taxon>Platyhelminthes</taxon>
        <taxon>Monogenea</taxon>
        <taxon>Polyopisthocotylea</taxon>
        <taxon>Polystomatidea</taxon>
        <taxon>Polystomatidae</taxon>
        <taxon>Protopolystoma</taxon>
    </lineage>
</organism>
<feature type="chain" id="PRO_5018630701" evidence="2">
    <location>
        <begin position="25"/>
        <end position="181"/>
    </location>
</feature>
<reference evidence="3" key="1">
    <citation type="submission" date="2018-11" db="EMBL/GenBank/DDBJ databases">
        <authorList>
            <consortium name="Pathogen Informatics"/>
        </authorList>
    </citation>
    <scope>NUCLEOTIDE SEQUENCE</scope>
</reference>